<dbReference type="EMBL" id="FCOW01000006">
    <property type="protein sequence ID" value="CVK18846.1"/>
    <property type="molecule type" value="Genomic_DNA"/>
</dbReference>
<dbReference type="InterPro" id="IPR016181">
    <property type="entry name" value="Acyl_CoA_acyltransferase"/>
</dbReference>
<dbReference type="SUPFAM" id="SSF55729">
    <property type="entry name" value="Acyl-CoA N-acyltransferases (Nat)"/>
    <property type="match status" value="1"/>
</dbReference>
<name>A0ABP2C2T3_9FIRM</name>
<dbReference type="Proteomes" id="UP000245702">
    <property type="component" value="Unassembled WGS sequence"/>
</dbReference>
<proteinExistence type="predicted"/>
<sequence>MPFMNNSYFNLVEPDFYPDLFLYHPPRGFTAGYAADSLFYFKTRFGLLTTLENDVRAKVEKLPLFRYWSDWLNWSACFIGTTITEYAPLPSGIAPNRLFDTLASQLTGRQTLTILKDLPVDSPLLSAAENEYSQRLVEESIRRGFFELEGQALAYVPIDFSSLDDYLSRLSSGRRKDLRRKLKAAGSLSTDILPTGDPVFVRETVLDEFYAMYLEVFQQSHVQFDLLSRDFFKAILNNKKLNGLVITYRHNGILAGYNICLVHNGALIDKYIGFKYPLARQLNLYFISWLYNLELALKQGCTCYIAGWTDPEVKASLGAKFTFTRHLVWIENPLLRRLLYPLRHLFENDRKALASL</sequence>
<organism evidence="1 2">
    <name type="scientific">Sporomusa sphaeroides DSM 2875</name>
    <dbReference type="NCBI Taxonomy" id="1337886"/>
    <lineage>
        <taxon>Bacteria</taxon>
        <taxon>Bacillati</taxon>
        <taxon>Bacillota</taxon>
        <taxon>Negativicutes</taxon>
        <taxon>Selenomonadales</taxon>
        <taxon>Sporomusaceae</taxon>
        <taxon>Sporomusa</taxon>
    </lineage>
</organism>
<evidence type="ECO:0008006" key="3">
    <source>
        <dbReference type="Google" id="ProtNLM"/>
    </source>
</evidence>
<reference evidence="1 2" key="1">
    <citation type="submission" date="2016-01" db="EMBL/GenBank/DDBJ databases">
        <authorList>
            <person name="Brown R."/>
        </authorList>
    </citation>
    <scope>NUCLEOTIDE SEQUENCE [LARGE SCALE GENOMIC DNA]</scope>
    <source>
        <strain evidence="1">Sporomusa sphaeroides DSM 2875</strain>
    </source>
</reference>
<gene>
    <name evidence="1" type="ORF">SSPH_01490</name>
</gene>
<protein>
    <recommendedName>
        <fullName evidence="3">BioF2-like acetyltransferase domain-containing protein</fullName>
    </recommendedName>
</protein>
<comment type="caution">
    <text evidence="1">The sequence shown here is derived from an EMBL/GenBank/DDBJ whole genome shotgun (WGS) entry which is preliminary data.</text>
</comment>
<evidence type="ECO:0000313" key="2">
    <source>
        <dbReference type="Proteomes" id="UP000245702"/>
    </source>
</evidence>
<dbReference type="Gene3D" id="3.40.630.30">
    <property type="match status" value="1"/>
</dbReference>
<evidence type="ECO:0000313" key="1">
    <source>
        <dbReference type="EMBL" id="CVK18846.1"/>
    </source>
</evidence>
<dbReference type="Pfam" id="PF04339">
    <property type="entry name" value="FemAB_like"/>
    <property type="match status" value="1"/>
</dbReference>
<dbReference type="InterPro" id="IPR007434">
    <property type="entry name" value="FemAB-like"/>
</dbReference>
<accession>A0ABP2C2T3</accession>
<keyword evidence="2" id="KW-1185">Reference proteome</keyword>